<accession>A0ABX5LVS8</accession>
<proteinExistence type="inferred from homology"/>
<protein>
    <submittedName>
        <fullName evidence="3">Fructosamine kinase</fullName>
    </submittedName>
</protein>
<evidence type="ECO:0000256" key="2">
    <source>
        <dbReference type="PIRNR" id="PIRNR006221"/>
    </source>
</evidence>
<organism evidence="3 4">
    <name type="scientific">Pokkaliibacter plantistimulans</name>
    <dbReference type="NCBI Taxonomy" id="1635171"/>
    <lineage>
        <taxon>Bacteria</taxon>
        <taxon>Pseudomonadati</taxon>
        <taxon>Pseudomonadota</taxon>
        <taxon>Gammaproteobacteria</taxon>
        <taxon>Oceanospirillales</taxon>
        <taxon>Balneatrichaceae</taxon>
        <taxon>Pokkaliibacter</taxon>
    </lineage>
</organism>
<comment type="caution">
    <text evidence="3">The sequence shown here is derived from an EMBL/GenBank/DDBJ whole genome shotgun (WGS) entry which is preliminary data.</text>
</comment>
<dbReference type="RefSeq" id="WP_110187821.1">
    <property type="nucleotide sequence ID" value="NZ_CP177354.1"/>
</dbReference>
<dbReference type="GO" id="GO:0016301">
    <property type="term" value="F:kinase activity"/>
    <property type="evidence" value="ECO:0007669"/>
    <property type="project" value="UniProtKB-KW"/>
</dbReference>
<keyword evidence="2" id="KW-0808">Transferase</keyword>
<dbReference type="PIRSF" id="PIRSF006221">
    <property type="entry name" value="Ketosamine-3-kinase"/>
    <property type="match status" value="1"/>
</dbReference>
<dbReference type="InterPro" id="IPR011009">
    <property type="entry name" value="Kinase-like_dom_sf"/>
</dbReference>
<name>A0ABX5LVS8_9GAMM</name>
<sequence>MPHFVKHRRRGSKALICEAQGLALLRDTLRAAGNQLLQIPEVYAVSEVRMELQLIEQAPQQSALMAQLGQGLARLHQLPMERYGLGYDNYIGLAPQANGWYQDWGRFFVERRLQRQIAAIEDQAIRRRFDGELRHYQHRLTDFLHQHCAQPSLVHGDLWSGNVLFGHDQVWLIDPAVHHADREVDLAMTELFGGFSIEFYQAYDAVFPRSAVYDLKRPLYNLYHYLNHFNLFGPSYLPGCERGLAALASL</sequence>
<evidence type="ECO:0000313" key="3">
    <source>
        <dbReference type="EMBL" id="PXF30754.1"/>
    </source>
</evidence>
<dbReference type="Proteomes" id="UP000248090">
    <property type="component" value="Unassembled WGS sequence"/>
</dbReference>
<keyword evidence="4" id="KW-1185">Reference proteome</keyword>
<dbReference type="SUPFAM" id="SSF56112">
    <property type="entry name" value="Protein kinase-like (PK-like)"/>
    <property type="match status" value="1"/>
</dbReference>
<dbReference type="EMBL" id="LAPT01000066">
    <property type="protein sequence ID" value="PXF30754.1"/>
    <property type="molecule type" value="Genomic_DNA"/>
</dbReference>
<dbReference type="Pfam" id="PF03881">
    <property type="entry name" value="Fructosamin_kin"/>
    <property type="match status" value="1"/>
</dbReference>
<dbReference type="PANTHER" id="PTHR12149:SF8">
    <property type="entry name" value="PROTEIN-RIBULOSAMINE 3-KINASE"/>
    <property type="match status" value="1"/>
</dbReference>
<dbReference type="InterPro" id="IPR016477">
    <property type="entry name" value="Fructo-/Ketosamine-3-kinase"/>
</dbReference>
<evidence type="ECO:0000256" key="1">
    <source>
        <dbReference type="ARBA" id="ARBA00009460"/>
    </source>
</evidence>
<reference evidence="3 4" key="1">
    <citation type="submission" date="2015-03" db="EMBL/GenBank/DDBJ databases">
        <authorList>
            <person name="Krishnan R."/>
            <person name="Midha S."/>
            <person name="Patil P.B."/>
            <person name="Rameshkumar N."/>
        </authorList>
    </citation>
    <scope>NUCLEOTIDE SEQUENCE [LARGE SCALE GENOMIC DNA]</scope>
    <source>
        <strain evidence="3 4">L1E11</strain>
    </source>
</reference>
<dbReference type="PANTHER" id="PTHR12149">
    <property type="entry name" value="FRUCTOSAMINE 3 KINASE-RELATED PROTEIN"/>
    <property type="match status" value="1"/>
</dbReference>
<dbReference type="Gene3D" id="3.90.1200.10">
    <property type="match status" value="1"/>
</dbReference>
<comment type="similarity">
    <text evidence="1 2">Belongs to the fructosamine kinase family.</text>
</comment>
<keyword evidence="2 3" id="KW-0418">Kinase</keyword>
<evidence type="ECO:0000313" key="4">
    <source>
        <dbReference type="Proteomes" id="UP000248090"/>
    </source>
</evidence>
<gene>
    <name evidence="3" type="ORF">WH50_13660</name>
</gene>